<dbReference type="EMBL" id="LAXD01000001">
    <property type="protein sequence ID" value="KWX02515.1"/>
    <property type="molecule type" value="Genomic_DNA"/>
</dbReference>
<dbReference type="Proteomes" id="UP000070598">
    <property type="component" value="Unassembled WGS sequence"/>
</dbReference>
<evidence type="ECO:0000313" key="3">
    <source>
        <dbReference type="EMBL" id="KWX03620.1"/>
    </source>
</evidence>
<dbReference type="Proteomes" id="UP000070659">
    <property type="component" value="Unassembled WGS sequence"/>
</dbReference>
<organism evidence="4 6">
    <name type="scientific">Carbonactinospora thermoautotrophica</name>
    <dbReference type="NCBI Taxonomy" id="1469144"/>
    <lineage>
        <taxon>Bacteria</taxon>
        <taxon>Bacillati</taxon>
        <taxon>Actinomycetota</taxon>
        <taxon>Actinomycetes</taxon>
        <taxon>Kitasatosporales</taxon>
        <taxon>Carbonactinosporaceae</taxon>
        <taxon>Carbonactinospora</taxon>
    </lineage>
</organism>
<reference evidence="2" key="3">
    <citation type="submission" date="2015-04" db="EMBL/GenBank/DDBJ databases">
        <title>Physiological reanalysis, assessment of diazotrophy, and genome sequences of multiple isolates of Streptomyces thermoautotrophicus.</title>
        <authorList>
            <person name="MacKellar D.C."/>
            <person name="Lieber L."/>
            <person name="Norman J."/>
            <person name="Bolger A."/>
            <person name="Tobin C."/>
            <person name="Murray J.W."/>
            <person name="Woodward J."/>
            <person name="Friesen M."/>
            <person name="Prell J."/>
        </authorList>
    </citation>
    <scope>NUCLEOTIDE SEQUENCE [LARGE SCALE GENOMIC DNA]</scope>
    <source>
        <strain evidence="2">H1</strain>
    </source>
</reference>
<dbReference type="AlphaFoldDB" id="A0A132NFT9"/>
<sequence length="83" mass="9201">MTFRVSWFLLLVGVWNCVIWPNFMYNIAKDPRSWSGGEPTGFFLVHLVLVVVNVAIGLALLVLGLRGIRAKARASESGEQVRG</sequence>
<dbReference type="InterPro" id="IPR058061">
    <property type="entry name" value="SCO4848-like"/>
</dbReference>
<dbReference type="STRING" id="1469144.LI90_3558"/>
<reference evidence="6" key="2">
    <citation type="submission" date="2015-02" db="EMBL/GenBank/DDBJ databases">
        <title>Physiological reanalysis, assessment of diazotrophy, and genome sequences of multiple isolates of Streptomyces thermoautotrophicus.</title>
        <authorList>
            <person name="MacKellar D.C."/>
            <person name="Lieber L."/>
            <person name="Norman J."/>
            <person name="Bolger A."/>
            <person name="Tobin C."/>
            <person name="Murray J.W."/>
            <person name="Friesen M."/>
            <person name="Prell J."/>
        </authorList>
    </citation>
    <scope>NUCLEOTIDE SEQUENCE [LARGE SCALE GENOMIC DNA]</scope>
    <source>
        <strain evidence="6">UBT1</strain>
    </source>
</reference>
<dbReference type="EMBL" id="JYIK01000906">
    <property type="protein sequence ID" value="KWX09005.1"/>
    <property type="molecule type" value="Genomic_DNA"/>
</dbReference>
<reference evidence="5" key="4">
    <citation type="submission" date="2015-04" db="EMBL/GenBank/DDBJ databases">
        <title>Physiological reanalysis, assessment of diazotrophy, and genome sequences of multiple isolates of Streptomyces thermoautotrophicus.</title>
        <authorList>
            <person name="MacKellar D.C."/>
            <person name="Lieber L."/>
            <person name="Norman J."/>
            <person name="Bolger A."/>
            <person name="Tobin C."/>
            <person name="Murray J.W."/>
            <person name="Chang R."/>
            <person name="Ford T."/>
            <person name="Nguyen P.Q."/>
            <person name="Woodward J."/>
            <person name="Permingeat H."/>
            <person name="Joshi N.S."/>
            <person name="Silver P.A."/>
            <person name="Usadel B."/>
            <person name="Rutherford A.W."/>
            <person name="Friesen M."/>
            <person name="Prell J."/>
        </authorList>
    </citation>
    <scope>NUCLEOTIDE SEQUENCE [LARGE SCALE GENOMIC DNA]</scope>
    <source>
        <strain evidence="5">H1</strain>
    </source>
</reference>
<dbReference type="RefSeq" id="WP_066889570.1">
    <property type="nucleotide sequence ID" value="NZ_JYIJ01000017.1"/>
</dbReference>
<dbReference type="EMBL" id="JYIJ01000017">
    <property type="protein sequence ID" value="KWX03620.1"/>
    <property type="molecule type" value="Genomic_DNA"/>
</dbReference>
<protein>
    <submittedName>
        <fullName evidence="2">Putative integral membrane protein</fullName>
    </submittedName>
</protein>
<keyword evidence="1" id="KW-0472">Membrane</keyword>
<keyword evidence="1" id="KW-1133">Transmembrane helix</keyword>
<evidence type="ECO:0000313" key="4">
    <source>
        <dbReference type="EMBL" id="KWX09005.1"/>
    </source>
</evidence>
<dbReference type="OrthoDB" id="4954985at2"/>
<gene>
    <name evidence="2" type="ORF">LI90_3558</name>
    <name evidence="3" type="ORF">TH66_12320</name>
    <name evidence="4" type="ORF">TR74_12255</name>
</gene>
<keyword evidence="5" id="KW-1185">Reference proteome</keyword>
<evidence type="ECO:0000313" key="5">
    <source>
        <dbReference type="Proteomes" id="UP000070188"/>
    </source>
</evidence>
<evidence type="ECO:0000313" key="7">
    <source>
        <dbReference type="Proteomes" id="UP000070659"/>
    </source>
</evidence>
<dbReference type="NCBIfam" id="NF046117">
    <property type="entry name" value="SCO4848_fam"/>
    <property type="match status" value="1"/>
</dbReference>
<evidence type="ECO:0000313" key="6">
    <source>
        <dbReference type="Proteomes" id="UP000070598"/>
    </source>
</evidence>
<reference evidence="4 7" key="1">
    <citation type="submission" date="2015-02" db="EMBL/GenBank/DDBJ databases">
        <title>Physiological reanalysis, assessment of diazotrophy, and genome sequences of multiple isolates of Streptomyces thermoautotrophicus.</title>
        <authorList>
            <person name="MacKellar D.C."/>
            <person name="Lieber L."/>
            <person name="Norman J."/>
            <person name="Bolger A."/>
            <person name="Tobin C."/>
            <person name="Murray J.W."/>
            <person name="Prell J."/>
        </authorList>
    </citation>
    <scope>NUCLEOTIDE SEQUENCE [LARGE SCALE GENOMIC DNA]</scope>
    <source>
        <strain evidence="4 7">UBT1</strain>
    </source>
</reference>
<evidence type="ECO:0000256" key="1">
    <source>
        <dbReference type="SAM" id="Phobius"/>
    </source>
</evidence>
<evidence type="ECO:0000313" key="2">
    <source>
        <dbReference type="EMBL" id="KWX02515.1"/>
    </source>
</evidence>
<feature type="transmembrane region" description="Helical" evidence="1">
    <location>
        <begin position="40"/>
        <end position="63"/>
    </location>
</feature>
<name>A0A132NFT9_9ACTN</name>
<feature type="transmembrane region" description="Helical" evidence="1">
    <location>
        <begin position="7"/>
        <end position="28"/>
    </location>
</feature>
<dbReference type="Proteomes" id="UP000070188">
    <property type="component" value="Unassembled WGS sequence"/>
</dbReference>
<dbReference type="Pfam" id="PF26606">
    <property type="entry name" value="SCO4848"/>
    <property type="match status" value="1"/>
</dbReference>
<proteinExistence type="predicted"/>
<keyword evidence="1" id="KW-0812">Transmembrane</keyword>
<dbReference type="PATRIC" id="fig|1469144.9.peg.2871"/>
<comment type="caution">
    <text evidence="4">The sequence shown here is derived from an EMBL/GenBank/DDBJ whole genome shotgun (WGS) entry which is preliminary data.</text>
</comment>
<accession>A0A132NFT9</accession>